<dbReference type="Gene3D" id="1.25.40.20">
    <property type="entry name" value="Ankyrin repeat-containing domain"/>
    <property type="match status" value="3"/>
</dbReference>
<name>A0A4Z1SRU4_GIAMU</name>
<comment type="caution">
    <text evidence="3">The sequence shown here is derived from an EMBL/GenBank/DDBJ whole genome shotgun (WGS) entry which is preliminary data.</text>
</comment>
<accession>A0A4Z1SRU4</accession>
<dbReference type="OrthoDB" id="10057496at2759"/>
<dbReference type="PROSITE" id="PS50297">
    <property type="entry name" value="ANK_REP_REGION"/>
    <property type="match status" value="2"/>
</dbReference>
<proteinExistence type="predicted"/>
<dbReference type="VEuPathDB" id="GiardiaDB:GMRT_12602"/>
<dbReference type="PANTHER" id="PTHR24184">
    <property type="entry name" value="SI:CH211-189E2.2"/>
    <property type="match status" value="1"/>
</dbReference>
<dbReference type="PANTHER" id="PTHR24184:SF11">
    <property type="entry name" value="ANKYRIN REPEAT AND SOCS BOX CONTAINING 3"/>
    <property type="match status" value="1"/>
</dbReference>
<sequence length="372" mass="41912">MTKLIDAAKKGDVKRVRELLTESGKKDSQGKTALMYAAENGHIDCVQVLADEEAKMTSDERRTALMCAAKNGHVAIVEILRDKEGGLQDIDGWTALMSAAKHGHINCIELLLNEAKVKTKKKVDSIRKGSTALIIATYYNKVEAVKILSSREREIKDTEDHDALWYATSPKIKRGKPRNSDDSSITSIIKILSAPSTVNKPTLKKNLVPGEEIRPSPDATPDRPVYSTSEVETVYPNEESRDQIEKPTRTRLMIAAYHGRVDDIEKYLKQAGRQDYRHLTALMYAIIAGHTECVRLLAPLEAHIQMPDGWTALREAIRQDNDKVVKILLEEGKGQRMYEEVKRLLKKLEDQKYVQLLSGWLEVQNDENVNKV</sequence>
<dbReference type="InterPro" id="IPR002110">
    <property type="entry name" value="Ankyrin_rpt"/>
</dbReference>
<dbReference type="Proteomes" id="UP000315496">
    <property type="component" value="Chromosome 2"/>
</dbReference>
<evidence type="ECO:0000256" key="1">
    <source>
        <dbReference type="PROSITE-ProRule" id="PRU00023"/>
    </source>
</evidence>
<feature type="region of interest" description="Disordered" evidence="2">
    <location>
        <begin position="208"/>
        <end position="244"/>
    </location>
</feature>
<reference evidence="3 4" key="1">
    <citation type="submission" date="2019-05" db="EMBL/GenBank/DDBJ databases">
        <title>The compact genome of Giardia muris reveals important steps in the evolution of intestinal protozoan parasites.</title>
        <authorList>
            <person name="Xu F."/>
            <person name="Jimenez-Gonzalez A."/>
            <person name="Einarsson E."/>
            <person name="Astvaldsson A."/>
            <person name="Peirasmaki D."/>
            <person name="Eckmann L."/>
            <person name="Andersson J.O."/>
            <person name="Svard S.G."/>
            <person name="Jerlstrom-Hultqvist J."/>
        </authorList>
    </citation>
    <scope>NUCLEOTIDE SEQUENCE [LARGE SCALE GENOMIC DNA]</scope>
    <source>
        <strain evidence="3 4">Roberts-Thomson</strain>
    </source>
</reference>
<evidence type="ECO:0000256" key="2">
    <source>
        <dbReference type="SAM" id="MobiDB-lite"/>
    </source>
</evidence>
<feature type="repeat" description="ANK" evidence="1">
    <location>
        <begin position="29"/>
        <end position="61"/>
    </location>
</feature>
<dbReference type="Pfam" id="PF12796">
    <property type="entry name" value="Ank_2"/>
    <property type="match status" value="2"/>
</dbReference>
<dbReference type="SMART" id="SM00248">
    <property type="entry name" value="ANK"/>
    <property type="match status" value="6"/>
</dbReference>
<keyword evidence="4" id="KW-1185">Reference proteome</keyword>
<feature type="repeat" description="ANK" evidence="1">
    <location>
        <begin position="308"/>
        <end position="340"/>
    </location>
</feature>
<dbReference type="EMBL" id="VDLU01000002">
    <property type="protein sequence ID" value="TNJ28470.1"/>
    <property type="molecule type" value="Genomic_DNA"/>
</dbReference>
<organism evidence="3 4">
    <name type="scientific">Giardia muris</name>
    <dbReference type="NCBI Taxonomy" id="5742"/>
    <lineage>
        <taxon>Eukaryota</taxon>
        <taxon>Metamonada</taxon>
        <taxon>Diplomonadida</taxon>
        <taxon>Hexamitidae</taxon>
        <taxon>Giardiinae</taxon>
        <taxon>Giardia</taxon>
    </lineage>
</organism>
<dbReference type="InterPro" id="IPR036770">
    <property type="entry name" value="Ankyrin_rpt-contain_sf"/>
</dbReference>
<dbReference type="PROSITE" id="PS50088">
    <property type="entry name" value="ANK_REPEAT"/>
    <property type="match status" value="2"/>
</dbReference>
<dbReference type="SUPFAM" id="SSF48403">
    <property type="entry name" value="Ankyrin repeat"/>
    <property type="match status" value="2"/>
</dbReference>
<dbReference type="AlphaFoldDB" id="A0A4Z1SRU4"/>
<evidence type="ECO:0000313" key="4">
    <source>
        <dbReference type="Proteomes" id="UP000315496"/>
    </source>
</evidence>
<gene>
    <name evidence="3" type="ORF">GMRT_12602</name>
</gene>
<keyword evidence="1" id="KW-0040">ANK repeat</keyword>
<evidence type="ECO:0000313" key="3">
    <source>
        <dbReference type="EMBL" id="TNJ28470.1"/>
    </source>
</evidence>
<dbReference type="Pfam" id="PF13637">
    <property type="entry name" value="Ank_4"/>
    <property type="match status" value="1"/>
</dbReference>
<protein>
    <submittedName>
        <fullName evidence="3">Ankyrin repeat protein 1</fullName>
    </submittedName>
</protein>